<dbReference type="InterPro" id="IPR036974">
    <property type="entry name" value="PUA_sf"/>
</dbReference>
<dbReference type="Gene3D" id="2.30.130.10">
    <property type="entry name" value="PUA domain"/>
    <property type="match status" value="1"/>
</dbReference>
<dbReference type="Pfam" id="PF16198">
    <property type="entry name" value="TruB_C_2"/>
    <property type="match status" value="1"/>
</dbReference>
<dbReference type="Gene3D" id="3.30.2350.10">
    <property type="entry name" value="Pseudouridine synthase"/>
    <property type="match status" value="1"/>
</dbReference>
<evidence type="ECO:0000259" key="8">
    <source>
        <dbReference type="Pfam" id="PF16198"/>
    </source>
</evidence>
<comment type="similarity">
    <text evidence="2 5">Belongs to the pseudouridine synthase TruB family. Type 1 subfamily.</text>
</comment>
<evidence type="ECO:0000259" key="6">
    <source>
        <dbReference type="Pfam" id="PF01509"/>
    </source>
</evidence>
<keyword evidence="4 5" id="KW-0413">Isomerase</keyword>
<dbReference type="NCBIfam" id="TIGR00431">
    <property type="entry name" value="TruB"/>
    <property type="match status" value="1"/>
</dbReference>
<dbReference type="PANTHER" id="PTHR13767">
    <property type="entry name" value="TRNA-PSEUDOURIDINE SYNTHASE"/>
    <property type="match status" value="1"/>
</dbReference>
<feature type="binding site" evidence="5">
    <location>
        <position position="200"/>
    </location>
    <ligand>
        <name>substrate</name>
    </ligand>
</feature>
<evidence type="ECO:0000313" key="10">
    <source>
        <dbReference type="Proteomes" id="UP001589758"/>
    </source>
</evidence>
<sequence length="365" mass="41004">MARPSKRGRDLDAVILLNKPLGMSSNDLLQKVKRLFDVKRAGHTGALDPLASGMLPICFGEATKFSQYLLDADKRYIVSAKLGQRTDTSDAEGQIISIRPIVHSIDELNHALMSFLGKTEQIPSIYSALKYQGKPLYEYARQGIDVPIPPRPIEVYSIELLAVDADTITLDIHCSKGTYIRTIIDDLGEKLGCGAHVTKLHRTAVGQYPADKMIDWFDLLELAQPEFISARPSMITALHDEAFLAKSAIQFKMTYTLHPTEKISRFSRIDNLLLPLDTPAIDHEAIYLPKEAANAFIKGIDIPFFVIGREELNQFKNHRSNTFVSELPNLGLKRVYDESNGLFLGVGLFDEKQRLWPKRVVVRNE</sequence>
<evidence type="ECO:0000256" key="3">
    <source>
        <dbReference type="ARBA" id="ARBA00022694"/>
    </source>
</evidence>
<dbReference type="EC" id="5.4.99.25" evidence="5"/>
<dbReference type="CDD" id="cd02573">
    <property type="entry name" value="PseudoU_synth_EcTruB"/>
    <property type="match status" value="1"/>
</dbReference>
<evidence type="ECO:0000259" key="7">
    <source>
        <dbReference type="Pfam" id="PF09157"/>
    </source>
</evidence>
<dbReference type="InterPro" id="IPR032819">
    <property type="entry name" value="TruB_C"/>
</dbReference>
<feature type="binding site" evidence="5">
    <location>
        <position position="43"/>
    </location>
    <ligand>
        <name>substrate</name>
    </ligand>
</feature>
<feature type="binding site" evidence="5">
    <location>
        <position position="76"/>
    </location>
    <ligand>
        <name>substrate</name>
    </ligand>
</feature>
<comment type="catalytic activity">
    <reaction evidence="1 5">
        <text>uridine(55) in tRNA = pseudouridine(55) in tRNA</text>
        <dbReference type="Rhea" id="RHEA:42532"/>
        <dbReference type="Rhea" id="RHEA-COMP:10101"/>
        <dbReference type="Rhea" id="RHEA-COMP:10102"/>
        <dbReference type="ChEBI" id="CHEBI:65314"/>
        <dbReference type="ChEBI" id="CHEBI:65315"/>
        <dbReference type="EC" id="5.4.99.25"/>
    </reaction>
</comment>
<dbReference type="GO" id="GO:0160148">
    <property type="term" value="F:tRNA pseudouridine(55) synthase activity"/>
    <property type="evidence" value="ECO:0007669"/>
    <property type="project" value="UniProtKB-EC"/>
</dbReference>
<proteinExistence type="inferred from homology"/>
<keyword evidence="10" id="KW-1185">Reference proteome</keyword>
<dbReference type="EMBL" id="JBHLXE010000108">
    <property type="protein sequence ID" value="MFC0180802.1"/>
    <property type="molecule type" value="Genomic_DNA"/>
</dbReference>
<protein>
    <recommendedName>
        <fullName evidence="5">tRNA pseudouridine synthase B</fullName>
        <ecNumber evidence="5">5.4.99.25</ecNumber>
    </recommendedName>
    <alternativeName>
        <fullName evidence="5">tRNA pseudouridine(55) synthase</fullName>
        <shortName evidence="5">Psi55 synthase</shortName>
    </alternativeName>
    <alternativeName>
        <fullName evidence="5">tRNA pseudouridylate synthase</fullName>
    </alternativeName>
    <alternativeName>
        <fullName evidence="5">tRNA-uridine isomerase</fullName>
    </alternativeName>
</protein>
<comment type="caution">
    <text evidence="9">The sequence shown here is derived from an EMBL/GenBank/DDBJ whole genome shotgun (WGS) entry which is preliminary data.</text>
</comment>
<dbReference type="Pfam" id="PF01509">
    <property type="entry name" value="TruB_N"/>
    <property type="match status" value="1"/>
</dbReference>
<comment type="function">
    <text evidence="5">Responsible for synthesis of pseudouridine from uracil-55 in the psi GC loop of transfer RNAs.</text>
</comment>
<name>A0ABV6CCT4_9GAMM</name>
<dbReference type="Pfam" id="PF09157">
    <property type="entry name" value="TruB-C_2"/>
    <property type="match status" value="1"/>
</dbReference>
<evidence type="ECO:0000256" key="2">
    <source>
        <dbReference type="ARBA" id="ARBA00005642"/>
    </source>
</evidence>
<dbReference type="InterPro" id="IPR020103">
    <property type="entry name" value="PsdUridine_synth_cat_dom_sf"/>
</dbReference>
<feature type="domain" description="Pseudouridine synthase II N-terminal" evidence="6">
    <location>
        <begin position="33"/>
        <end position="180"/>
    </location>
</feature>
<feature type="active site" description="Nucleophile" evidence="5">
    <location>
        <position position="48"/>
    </location>
</feature>
<dbReference type="SUPFAM" id="SSF55120">
    <property type="entry name" value="Pseudouridine synthase"/>
    <property type="match status" value="1"/>
</dbReference>
<dbReference type="RefSeq" id="WP_385877975.1">
    <property type="nucleotide sequence ID" value="NZ_JBHLXE010000108.1"/>
</dbReference>
<gene>
    <name evidence="5 9" type="primary">truB</name>
    <name evidence="9" type="ORF">ACFFIT_12040</name>
</gene>
<feature type="domain" description="tRNA pseudouridine synthase II TruB subfamily 1 C-terminal" evidence="7">
    <location>
        <begin position="324"/>
        <end position="361"/>
    </location>
</feature>
<dbReference type="PANTHER" id="PTHR13767:SF2">
    <property type="entry name" value="PSEUDOURIDYLATE SYNTHASE TRUB1"/>
    <property type="match status" value="1"/>
</dbReference>
<feature type="binding site" evidence="5">
    <location>
        <position position="179"/>
    </location>
    <ligand>
        <name>substrate</name>
    </ligand>
</feature>
<feature type="domain" description="tRNA pseudouridylate synthase B C-terminal" evidence="8">
    <location>
        <begin position="181"/>
        <end position="221"/>
    </location>
</feature>
<evidence type="ECO:0000313" key="9">
    <source>
        <dbReference type="EMBL" id="MFC0180802.1"/>
    </source>
</evidence>
<organism evidence="9 10">
    <name type="scientific">Thorsellia kenyensis</name>
    <dbReference type="NCBI Taxonomy" id="1549888"/>
    <lineage>
        <taxon>Bacteria</taxon>
        <taxon>Pseudomonadati</taxon>
        <taxon>Pseudomonadota</taxon>
        <taxon>Gammaproteobacteria</taxon>
        <taxon>Enterobacterales</taxon>
        <taxon>Thorselliaceae</taxon>
        <taxon>Thorsellia</taxon>
    </lineage>
</organism>
<evidence type="ECO:0000256" key="4">
    <source>
        <dbReference type="ARBA" id="ARBA00023235"/>
    </source>
</evidence>
<dbReference type="Proteomes" id="UP001589758">
    <property type="component" value="Unassembled WGS sequence"/>
</dbReference>
<evidence type="ECO:0000256" key="1">
    <source>
        <dbReference type="ARBA" id="ARBA00000385"/>
    </source>
</evidence>
<keyword evidence="3 5" id="KW-0819">tRNA processing</keyword>
<accession>A0ABV6CCT4</accession>
<dbReference type="InterPro" id="IPR002501">
    <property type="entry name" value="PsdUridine_synth_N"/>
</dbReference>
<dbReference type="HAMAP" id="MF_01080">
    <property type="entry name" value="TruB_bact"/>
    <property type="match status" value="1"/>
</dbReference>
<dbReference type="InterPro" id="IPR015240">
    <property type="entry name" value="tRNA_sdUridine_synth_fam1_C"/>
</dbReference>
<reference evidence="9 10" key="1">
    <citation type="submission" date="2024-09" db="EMBL/GenBank/DDBJ databases">
        <authorList>
            <person name="Sun Q."/>
            <person name="Mori K."/>
        </authorList>
    </citation>
    <scope>NUCLEOTIDE SEQUENCE [LARGE SCALE GENOMIC DNA]</scope>
    <source>
        <strain evidence="9 10">CCM 8545</strain>
    </source>
</reference>
<evidence type="ECO:0000256" key="5">
    <source>
        <dbReference type="HAMAP-Rule" id="MF_01080"/>
    </source>
</evidence>
<dbReference type="InterPro" id="IPR014780">
    <property type="entry name" value="tRNA_psdUridine_synth_TruB"/>
</dbReference>